<keyword evidence="2" id="KW-1133">Transmembrane helix</keyword>
<keyword evidence="4" id="KW-1185">Reference proteome</keyword>
<name>A0AA88GHC4_NAELO</name>
<feature type="transmembrane region" description="Helical" evidence="2">
    <location>
        <begin position="193"/>
        <end position="216"/>
    </location>
</feature>
<comment type="caution">
    <text evidence="3">The sequence shown here is derived from an EMBL/GenBank/DDBJ whole genome shotgun (WGS) entry which is preliminary data.</text>
</comment>
<feature type="transmembrane region" description="Helical" evidence="2">
    <location>
        <begin position="149"/>
        <end position="172"/>
    </location>
</feature>
<dbReference type="AlphaFoldDB" id="A0AA88GHC4"/>
<evidence type="ECO:0000313" key="4">
    <source>
        <dbReference type="Proteomes" id="UP000816034"/>
    </source>
</evidence>
<keyword evidence="2" id="KW-0812">Transmembrane</keyword>
<sequence length="383" mass="43190">MEIDPLSFSIPDTIMTSLLAGSLFLVAIFIIVFSTSCYKYLGSSSAVARKRSSSENNNNMKRNQCIMIGLILILVIIQVLGLLCRGIWNSISMSIVLQAKDYVANHYASNSSLYLETFVYENSSLVINDGSVIPYSKLQGMSAMLSFELFFTLSNLSVLMLIMCFIGNVFIRTVQMTSTQKSFLGTGYTRARILFNVLTITFSFTVWIVVWIIAIVRYFTKMKLVQDFQMLLCAIGYSIFLVQICLQLAATIVVSIKMLKVINFNRSKHQHNNSQTKQAFIKVVVLQITLTLCAFLQIIAMGFGAVIVEWKYFHWFYLILNNLGVLLFAVVSLALYHPIFHFKNSTTVNSTTLHTQQGKSPQEQMTHEQLNGKKQQVGTSSHV</sequence>
<feature type="region of interest" description="Disordered" evidence="1">
    <location>
        <begin position="352"/>
        <end position="383"/>
    </location>
</feature>
<feature type="transmembrane region" description="Helical" evidence="2">
    <location>
        <begin position="280"/>
        <end position="308"/>
    </location>
</feature>
<protein>
    <submittedName>
        <fullName evidence="3">Uncharacterized protein</fullName>
    </submittedName>
</protein>
<proteinExistence type="predicted"/>
<feature type="transmembrane region" description="Helical" evidence="2">
    <location>
        <begin position="314"/>
        <end position="336"/>
    </location>
</feature>
<feature type="transmembrane region" description="Helical" evidence="2">
    <location>
        <begin position="228"/>
        <end position="259"/>
    </location>
</feature>
<dbReference type="Proteomes" id="UP000816034">
    <property type="component" value="Unassembled WGS sequence"/>
</dbReference>
<feature type="transmembrane region" description="Helical" evidence="2">
    <location>
        <begin position="20"/>
        <end position="41"/>
    </location>
</feature>
<evidence type="ECO:0000256" key="1">
    <source>
        <dbReference type="SAM" id="MobiDB-lite"/>
    </source>
</evidence>
<feature type="transmembrane region" description="Helical" evidence="2">
    <location>
        <begin position="65"/>
        <end position="88"/>
    </location>
</feature>
<reference evidence="3 4" key="1">
    <citation type="journal article" date="2018" name="BMC Genomics">
        <title>The genome of Naegleria lovaniensis, the basis for a comparative approach to unravel pathogenicity factors of the human pathogenic amoeba N. fowleri.</title>
        <authorList>
            <person name="Liechti N."/>
            <person name="Schurch N."/>
            <person name="Bruggmann R."/>
            <person name="Wittwer M."/>
        </authorList>
    </citation>
    <scope>NUCLEOTIDE SEQUENCE [LARGE SCALE GENOMIC DNA]</scope>
    <source>
        <strain evidence="3 4">ATCC 30569</strain>
    </source>
</reference>
<accession>A0AA88GHC4</accession>
<dbReference type="GeneID" id="68100651"/>
<dbReference type="EMBL" id="PYSW02000032">
    <property type="protein sequence ID" value="KAG2378558.1"/>
    <property type="molecule type" value="Genomic_DNA"/>
</dbReference>
<keyword evidence="2" id="KW-0472">Membrane</keyword>
<dbReference type="RefSeq" id="XP_044545820.1">
    <property type="nucleotide sequence ID" value="XM_044698246.1"/>
</dbReference>
<organism evidence="3 4">
    <name type="scientific">Naegleria lovaniensis</name>
    <name type="common">Amoeba</name>
    <dbReference type="NCBI Taxonomy" id="51637"/>
    <lineage>
        <taxon>Eukaryota</taxon>
        <taxon>Discoba</taxon>
        <taxon>Heterolobosea</taxon>
        <taxon>Tetramitia</taxon>
        <taxon>Eutetramitia</taxon>
        <taxon>Vahlkampfiidae</taxon>
        <taxon>Naegleria</taxon>
    </lineage>
</organism>
<evidence type="ECO:0000313" key="3">
    <source>
        <dbReference type="EMBL" id="KAG2378558.1"/>
    </source>
</evidence>
<evidence type="ECO:0000256" key="2">
    <source>
        <dbReference type="SAM" id="Phobius"/>
    </source>
</evidence>
<gene>
    <name evidence="3" type="ORF">C9374_008197</name>
</gene>